<dbReference type="GO" id="GO:0006515">
    <property type="term" value="P:protein quality control for misfolded or incompletely synthesized proteins"/>
    <property type="evidence" value="ECO:0007669"/>
    <property type="project" value="TreeGrafter"/>
</dbReference>
<evidence type="ECO:0000256" key="4">
    <source>
        <dbReference type="ARBA" id="ARBA00022640"/>
    </source>
</evidence>
<dbReference type="GO" id="GO:0004252">
    <property type="term" value="F:serine-type endopeptidase activity"/>
    <property type="evidence" value="ECO:0007669"/>
    <property type="project" value="UniProtKB-UniRule"/>
</dbReference>
<comment type="subcellular location">
    <subcellularLocation>
        <location evidence="12">Cytoplasm</location>
    </subcellularLocation>
    <subcellularLocation>
        <location evidence="1">Plastid</location>
    </subcellularLocation>
</comment>
<evidence type="ECO:0000256" key="6">
    <source>
        <dbReference type="ARBA" id="ARBA00022801"/>
    </source>
</evidence>
<comment type="similarity">
    <text evidence="2 12 15">Belongs to the peptidase S14 family.</text>
</comment>
<dbReference type="PANTHER" id="PTHR10381:SF15">
    <property type="entry name" value="CHLOROPLASTIC ATP-DEPENDENT CLP PROTEASE PROTEOLYTIC SUBUNIT 1"/>
    <property type="match status" value="1"/>
</dbReference>
<dbReference type="AlphaFoldDB" id="A0A0K1Z748"/>
<dbReference type="InterPro" id="IPR023562">
    <property type="entry name" value="ClpP/TepA"/>
</dbReference>
<dbReference type="Pfam" id="PF00574">
    <property type="entry name" value="CLP_protease"/>
    <property type="match status" value="1"/>
</dbReference>
<evidence type="ECO:0000256" key="7">
    <source>
        <dbReference type="ARBA" id="ARBA00022825"/>
    </source>
</evidence>
<dbReference type="InterPro" id="IPR018215">
    <property type="entry name" value="ClpP_Ser_AS"/>
</dbReference>
<keyword evidence="7 12" id="KW-0720">Serine protease</keyword>
<proteinExistence type="inferred from homology"/>
<comment type="catalytic activity">
    <reaction evidence="8 12 14">
        <text>Hydrolysis of proteins to small peptides in the presence of ATP and magnesium. alpha-casein is the usual test substrate. In the absence of ATP, only oligopeptides shorter than five residues are hydrolyzed (such as succinyl-Leu-Tyr-|-NHMec, and Leu-Tyr-Leu-|-Tyr-Trp, in which cleavage of the -Tyr-|-Leu- and -Tyr-|-Trp bonds also occurs).</text>
        <dbReference type="EC" id="3.4.21.92"/>
    </reaction>
</comment>
<dbReference type="GO" id="GO:0004176">
    <property type="term" value="F:ATP-dependent peptidase activity"/>
    <property type="evidence" value="ECO:0007669"/>
    <property type="project" value="InterPro"/>
</dbReference>
<evidence type="ECO:0000256" key="14">
    <source>
        <dbReference type="PROSITE-ProRule" id="PRU10086"/>
    </source>
</evidence>
<keyword evidence="5 12" id="KW-0645">Protease</keyword>
<dbReference type="PROSITE" id="PS00381">
    <property type="entry name" value="CLP_PROTEASE_SER"/>
    <property type="match status" value="1"/>
</dbReference>
<dbReference type="GO" id="GO:0051117">
    <property type="term" value="F:ATPase binding"/>
    <property type="evidence" value="ECO:0007669"/>
    <property type="project" value="TreeGrafter"/>
</dbReference>
<evidence type="ECO:0000256" key="9">
    <source>
        <dbReference type="ARBA" id="ARBA00055217"/>
    </source>
</evidence>
<feature type="active site" evidence="13">
    <location>
        <position position="101"/>
    </location>
</feature>
<evidence type="ECO:0000256" key="5">
    <source>
        <dbReference type="ARBA" id="ARBA00022670"/>
    </source>
</evidence>
<dbReference type="InterPro" id="IPR001907">
    <property type="entry name" value="ClpP"/>
</dbReference>
<dbReference type="HAMAP" id="MF_00444">
    <property type="entry name" value="ClpP"/>
    <property type="match status" value="1"/>
</dbReference>
<comment type="subunit">
    <text evidence="12">Component of the chloroplastic Clp protease core complex.</text>
</comment>
<evidence type="ECO:0000256" key="13">
    <source>
        <dbReference type="PROSITE-ProRule" id="PRU10085"/>
    </source>
</evidence>
<dbReference type="GO" id="GO:0009368">
    <property type="term" value="C:endopeptidase Clp complex"/>
    <property type="evidence" value="ECO:0007669"/>
    <property type="project" value="TreeGrafter"/>
</dbReference>
<protein>
    <recommendedName>
        <fullName evidence="10 12">ATP-dependent Clp protease proteolytic subunit</fullName>
        <ecNumber evidence="3 12">3.4.21.92</ecNumber>
    </recommendedName>
    <alternativeName>
        <fullName evidence="11 12">Endopeptidase Clp</fullName>
    </alternativeName>
</protein>
<reference evidence="16" key="1">
    <citation type="journal article" date="2015" name="Biodivers Data J">
        <title>Biodiversity assessment among two Nebraska prairies: a comparison between traditional and phylogenetic diversity indices.</title>
        <authorList>
            <person name="Aust S.K."/>
            <person name="Ahrendsen D.L."/>
            <person name="Kellar P.R."/>
        </authorList>
    </citation>
    <scope>NUCLEOTIDE SEQUENCE</scope>
</reference>
<dbReference type="CDD" id="cd07017">
    <property type="entry name" value="S14_ClpP_2"/>
    <property type="match status" value="1"/>
</dbReference>
<organism evidence="16">
    <name type="scientific">Convolvulus arvensis</name>
    <name type="common">Field bindweed</name>
    <name type="synonym">Strophocaulos arvensis</name>
    <dbReference type="NCBI Taxonomy" id="4123"/>
    <lineage>
        <taxon>Eukaryota</taxon>
        <taxon>Viridiplantae</taxon>
        <taxon>Streptophyta</taxon>
        <taxon>Embryophyta</taxon>
        <taxon>Tracheophyta</taxon>
        <taxon>Spermatophyta</taxon>
        <taxon>Magnoliopsida</taxon>
        <taxon>eudicotyledons</taxon>
        <taxon>Gunneridae</taxon>
        <taxon>Pentapetalae</taxon>
        <taxon>asterids</taxon>
        <taxon>lamiids</taxon>
        <taxon>Solanales</taxon>
        <taxon>Convolvulaceae</taxon>
        <taxon>Convolvuleae</taxon>
        <taxon>Convolvulus</taxon>
    </lineage>
</organism>
<keyword evidence="4 16" id="KW-0934">Plastid</keyword>
<dbReference type="InterPro" id="IPR033135">
    <property type="entry name" value="ClpP_His_AS"/>
</dbReference>
<evidence type="ECO:0000256" key="8">
    <source>
        <dbReference type="ARBA" id="ARBA00034021"/>
    </source>
</evidence>
<feature type="active site" evidence="12 14">
    <location>
        <position position="126"/>
    </location>
</feature>
<evidence type="ECO:0000256" key="2">
    <source>
        <dbReference type="ARBA" id="ARBA00007039"/>
    </source>
</evidence>
<feature type="active site" description="Nucleophile" evidence="12">
    <location>
        <position position="101"/>
    </location>
</feature>
<dbReference type="GO" id="GO:0009532">
    <property type="term" value="C:plastid stroma"/>
    <property type="evidence" value="ECO:0007669"/>
    <property type="project" value="UniProtKB-ARBA"/>
</dbReference>
<dbReference type="EC" id="3.4.21.92" evidence="3 12"/>
<evidence type="ECO:0000256" key="1">
    <source>
        <dbReference type="ARBA" id="ARBA00004474"/>
    </source>
</evidence>
<comment type="function">
    <text evidence="9 12">Cleaves peptides in various proteins in a process that requires ATP hydrolysis. Has a chymotrypsin-like activity. Plays a major role in the degradation of misfolded proteins.</text>
</comment>
<evidence type="ECO:0000256" key="3">
    <source>
        <dbReference type="ARBA" id="ARBA00013230"/>
    </source>
</evidence>
<keyword evidence="12" id="KW-0963">Cytoplasm</keyword>
<evidence type="ECO:0000313" key="16">
    <source>
        <dbReference type="EMBL" id="AKZ21844.1"/>
    </source>
</evidence>
<evidence type="ECO:0000256" key="11">
    <source>
        <dbReference type="ARBA" id="ARBA00078444"/>
    </source>
</evidence>
<name>A0A0K1Z748_CONAR</name>
<evidence type="ECO:0000256" key="10">
    <source>
        <dbReference type="ARBA" id="ARBA00070962"/>
    </source>
</evidence>
<sequence>MPIGVPKVPFRNPGDEDASWVDIYNRLYRERFLFLVQEIDSEIANQLVGLMVFLNIEDDTKELFLYINSPGGDVISGVAIYDIMQIVRAGVNTICIGLAASMGSFILAGGVITRRAAFPHARVMIHQPRSSFFETHTGELIVEMKEALKLRERIAEIYAQRTGNPTSIISRDMDRDVFFSATQAQLYGIIDDIEFSDDDEEFLRG</sequence>
<dbReference type="PRINTS" id="PR00127">
    <property type="entry name" value="CLPPROTEASEP"/>
</dbReference>
<dbReference type="EMBL" id="KT176544">
    <property type="protein sequence ID" value="AKZ21844.1"/>
    <property type="molecule type" value="Genomic_DNA"/>
</dbReference>
<dbReference type="InterPro" id="IPR029045">
    <property type="entry name" value="ClpP/crotonase-like_dom_sf"/>
</dbReference>
<dbReference type="PROSITE" id="PS00382">
    <property type="entry name" value="CLP_PROTEASE_HIS"/>
    <property type="match status" value="1"/>
</dbReference>
<evidence type="ECO:0000256" key="15">
    <source>
        <dbReference type="RuleBase" id="RU003567"/>
    </source>
</evidence>
<dbReference type="Gene3D" id="3.90.226.10">
    <property type="entry name" value="2-enoyl-CoA Hydratase, Chain A, domain 1"/>
    <property type="match status" value="1"/>
</dbReference>
<gene>
    <name evidence="12 16" type="primary">clpP</name>
</gene>
<dbReference type="SUPFAM" id="SSF52096">
    <property type="entry name" value="ClpP/crotonase"/>
    <property type="match status" value="1"/>
</dbReference>
<accession>A0A0K1Z748</accession>
<evidence type="ECO:0000256" key="12">
    <source>
        <dbReference type="HAMAP-Rule" id="MF_00444"/>
    </source>
</evidence>
<dbReference type="FunFam" id="3.90.226.10:FF:000006">
    <property type="entry name" value="ATP-dependent Clp protease proteolytic subunit"/>
    <property type="match status" value="1"/>
</dbReference>
<dbReference type="PANTHER" id="PTHR10381">
    <property type="entry name" value="ATP-DEPENDENT CLP PROTEASE PROTEOLYTIC SUBUNIT"/>
    <property type="match status" value="1"/>
</dbReference>
<geneLocation type="plastid" evidence="16"/>
<keyword evidence="6 12" id="KW-0378">Hydrolase</keyword>